<keyword evidence="4 11" id="KW-0732">Signal</keyword>
<evidence type="ECO:0000256" key="10">
    <source>
        <dbReference type="SAM" id="MobiDB-lite"/>
    </source>
</evidence>
<dbReference type="PANTHER" id="PTHR12302">
    <property type="entry name" value="EBNA2 BINDING PROTEIN P100"/>
    <property type="match status" value="1"/>
</dbReference>
<evidence type="ECO:0000256" key="2">
    <source>
        <dbReference type="ARBA" id="ARBA00022722"/>
    </source>
</evidence>
<dbReference type="InterPro" id="IPR035437">
    <property type="entry name" value="SNase_OB-fold_sf"/>
</dbReference>
<dbReference type="SUPFAM" id="SSF50199">
    <property type="entry name" value="Staphylococcal nuclease"/>
    <property type="match status" value="1"/>
</dbReference>
<reference evidence="13" key="1">
    <citation type="submission" date="2022-02" db="EMBL/GenBank/DDBJ databases">
        <title>Crop Bioprotection Bacillus Genome Sequencing.</title>
        <authorList>
            <person name="Dunlap C."/>
        </authorList>
    </citation>
    <scope>NUCLEOTIDE SEQUENCE</scope>
    <source>
        <strain evidence="13">WR1O2A-53</strain>
    </source>
</reference>
<feature type="compositionally biased region" description="Polar residues" evidence="10">
    <location>
        <begin position="35"/>
        <end position="47"/>
    </location>
</feature>
<feature type="domain" description="TNase-like" evidence="12">
    <location>
        <begin position="64"/>
        <end position="197"/>
    </location>
</feature>
<keyword evidence="8" id="KW-0564">Palmitate</keyword>
<evidence type="ECO:0000313" key="13">
    <source>
        <dbReference type="EMBL" id="MCY8458985.1"/>
    </source>
</evidence>
<keyword evidence="5" id="KW-0255">Endonuclease</keyword>
<accession>A0A9Q4HNN8</accession>
<comment type="cofactor">
    <cofactor evidence="1">
        <name>Ca(2+)</name>
        <dbReference type="ChEBI" id="CHEBI:29108"/>
    </cofactor>
</comment>
<keyword evidence="3" id="KW-0479">Metal-binding</keyword>
<evidence type="ECO:0000256" key="6">
    <source>
        <dbReference type="ARBA" id="ARBA00022801"/>
    </source>
</evidence>
<comment type="caution">
    <text evidence="13">The sequence shown here is derived from an EMBL/GenBank/DDBJ whole genome shotgun (WGS) entry which is preliminary data.</text>
</comment>
<evidence type="ECO:0000256" key="4">
    <source>
        <dbReference type="ARBA" id="ARBA00022729"/>
    </source>
</evidence>
<dbReference type="PROSITE" id="PS50830">
    <property type="entry name" value="TNASE_3"/>
    <property type="match status" value="1"/>
</dbReference>
<evidence type="ECO:0000256" key="5">
    <source>
        <dbReference type="ARBA" id="ARBA00022759"/>
    </source>
</evidence>
<evidence type="ECO:0000313" key="14">
    <source>
        <dbReference type="Proteomes" id="UP001078573"/>
    </source>
</evidence>
<evidence type="ECO:0000256" key="1">
    <source>
        <dbReference type="ARBA" id="ARBA00001913"/>
    </source>
</evidence>
<dbReference type="GO" id="GO:0016787">
    <property type="term" value="F:hydrolase activity"/>
    <property type="evidence" value="ECO:0007669"/>
    <property type="project" value="UniProtKB-KW"/>
</dbReference>
<dbReference type="Pfam" id="PF00565">
    <property type="entry name" value="SNase"/>
    <property type="match status" value="1"/>
</dbReference>
<dbReference type="InterPro" id="IPR002071">
    <property type="entry name" value="Thermonucl_AS"/>
</dbReference>
<dbReference type="GO" id="GO:0003676">
    <property type="term" value="F:nucleic acid binding"/>
    <property type="evidence" value="ECO:0007669"/>
    <property type="project" value="InterPro"/>
</dbReference>
<dbReference type="EMBL" id="JALAPQ010000029">
    <property type="protein sequence ID" value="MCY8458985.1"/>
    <property type="molecule type" value="Genomic_DNA"/>
</dbReference>
<dbReference type="GO" id="GO:0046872">
    <property type="term" value="F:metal ion binding"/>
    <property type="evidence" value="ECO:0007669"/>
    <property type="project" value="UniProtKB-KW"/>
</dbReference>
<evidence type="ECO:0000256" key="8">
    <source>
        <dbReference type="ARBA" id="ARBA00023139"/>
    </source>
</evidence>
<keyword evidence="7" id="KW-0106">Calcium</keyword>
<feature type="chain" id="PRO_5040200142" evidence="11">
    <location>
        <begin position="20"/>
        <end position="211"/>
    </location>
</feature>
<dbReference type="Proteomes" id="UP001078573">
    <property type="component" value="Unassembled WGS sequence"/>
</dbReference>
<dbReference type="PROSITE" id="PS01284">
    <property type="entry name" value="TNASE_2"/>
    <property type="match status" value="1"/>
</dbReference>
<evidence type="ECO:0000256" key="9">
    <source>
        <dbReference type="ARBA" id="ARBA00023288"/>
    </source>
</evidence>
<dbReference type="InterPro" id="IPR016071">
    <property type="entry name" value="Staphylococal_nuclease_OB-fold"/>
</dbReference>
<feature type="compositionally biased region" description="Basic and acidic residues" evidence="10">
    <location>
        <begin position="48"/>
        <end position="61"/>
    </location>
</feature>
<name>A0A9Q4HNN8_BACSC</name>
<dbReference type="AlphaFoldDB" id="A0A9Q4HNN8"/>
<organism evidence="13 14">
    <name type="scientific">Bacillus spizizenii</name>
    <name type="common">Bacillus subtilis subsp. spizizenii</name>
    <dbReference type="NCBI Taxonomy" id="96241"/>
    <lineage>
        <taxon>Bacteria</taxon>
        <taxon>Bacillati</taxon>
        <taxon>Bacillota</taxon>
        <taxon>Bacilli</taxon>
        <taxon>Bacillales</taxon>
        <taxon>Bacillaceae</taxon>
        <taxon>Bacillus</taxon>
    </lineage>
</organism>
<evidence type="ECO:0000256" key="3">
    <source>
        <dbReference type="ARBA" id="ARBA00022723"/>
    </source>
</evidence>
<gene>
    <name evidence="13" type="ORF">MOC89_19265</name>
</gene>
<evidence type="ECO:0000259" key="12">
    <source>
        <dbReference type="PROSITE" id="PS50830"/>
    </source>
</evidence>
<feature type="signal peptide" evidence="11">
    <location>
        <begin position="1"/>
        <end position="19"/>
    </location>
</feature>
<keyword evidence="6" id="KW-0378">Hydrolase</keyword>
<proteinExistence type="predicted"/>
<dbReference type="PANTHER" id="PTHR12302:SF3">
    <property type="entry name" value="SERINE_THREONINE-PROTEIN KINASE 31"/>
    <property type="match status" value="1"/>
</dbReference>
<evidence type="ECO:0000256" key="7">
    <source>
        <dbReference type="ARBA" id="ARBA00022837"/>
    </source>
</evidence>
<keyword evidence="2" id="KW-0540">Nuclease</keyword>
<protein>
    <submittedName>
        <fullName evidence="13">Thermonuclease family protein</fullName>
    </submittedName>
</protein>
<dbReference type="FunFam" id="2.40.50.90:FF:000025">
    <property type="entry name" value="Thermonuclease"/>
    <property type="match status" value="1"/>
</dbReference>
<sequence>MKKVLVSIIAFVLSIPLAACESNHAEKSHSDSNDTEQVFQDTPSNENKQPEQKAGKSYSKDHNKLVDVSLDRAVDGDTIKISYNGNVDTVRYLLVDTPETKKPDSCVQPYGEDASKRNKELVSSGKLQLEFDKGDRRDKYGRLLAYVYVDGKSVQETLLKEGLARVAYIYEPNTKYIDQFRKDEQEAKSEKLSIWSRNGYVTNRGFKGCVK</sequence>
<dbReference type="CDD" id="cd00175">
    <property type="entry name" value="SNc"/>
    <property type="match status" value="1"/>
</dbReference>
<evidence type="ECO:0000256" key="11">
    <source>
        <dbReference type="SAM" id="SignalP"/>
    </source>
</evidence>
<dbReference type="SMART" id="SM00318">
    <property type="entry name" value="SNc"/>
    <property type="match status" value="1"/>
</dbReference>
<dbReference type="Gene3D" id="2.40.50.90">
    <property type="match status" value="1"/>
</dbReference>
<dbReference type="GO" id="GO:0004519">
    <property type="term" value="F:endonuclease activity"/>
    <property type="evidence" value="ECO:0007669"/>
    <property type="project" value="UniProtKB-KW"/>
</dbReference>
<keyword evidence="9" id="KW-0449">Lipoprotein</keyword>
<feature type="region of interest" description="Disordered" evidence="10">
    <location>
        <begin position="26"/>
        <end position="61"/>
    </location>
</feature>